<dbReference type="AlphaFoldDB" id="A0AAV4GCN8"/>
<evidence type="ECO:0000313" key="2">
    <source>
        <dbReference type="EMBL" id="GFR83528.1"/>
    </source>
</evidence>
<protein>
    <submittedName>
        <fullName evidence="2">Retrovirus-related Pol polyprotein from type-1 retrotransposable element R2</fullName>
    </submittedName>
</protein>
<dbReference type="PANTHER" id="PTHR47027:SF25">
    <property type="entry name" value="REVERSE TRANSCRIPTASE DOMAIN-CONTAINING PROTEIN"/>
    <property type="match status" value="1"/>
</dbReference>
<organism evidence="2 3">
    <name type="scientific">Elysia marginata</name>
    <dbReference type="NCBI Taxonomy" id="1093978"/>
    <lineage>
        <taxon>Eukaryota</taxon>
        <taxon>Metazoa</taxon>
        <taxon>Spiralia</taxon>
        <taxon>Lophotrochozoa</taxon>
        <taxon>Mollusca</taxon>
        <taxon>Gastropoda</taxon>
        <taxon>Heterobranchia</taxon>
        <taxon>Euthyneura</taxon>
        <taxon>Panpulmonata</taxon>
        <taxon>Sacoglossa</taxon>
        <taxon>Placobranchoidea</taxon>
        <taxon>Plakobranchidae</taxon>
        <taxon>Elysia</taxon>
    </lineage>
</organism>
<gene>
    <name evidence="2" type="ORF">ElyMa_005977400</name>
</gene>
<keyword evidence="3" id="KW-1185">Reference proteome</keyword>
<dbReference type="InterPro" id="IPR043502">
    <property type="entry name" value="DNA/RNA_pol_sf"/>
</dbReference>
<evidence type="ECO:0000259" key="1">
    <source>
        <dbReference type="PROSITE" id="PS50878"/>
    </source>
</evidence>
<name>A0AAV4GCN8_9GAST</name>
<dbReference type="PROSITE" id="PS50878">
    <property type="entry name" value="RT_POL"/>
    <property type="match status" value="1"/>
</dbReference>
<dbReference type="PANTHER" id="PTHR47027">
    <property type="entry name" value="REVERSE TRANSCRIPTASE DOMAIN-CONTAINING PROTEIN"/>
    <property type="match status" value="1"/>
</dbReference>
<dbReference type="EMBL" id="BMAT01012013">
    <property type="protein sequence ID" value="GFR83528.1"/>
    <property type="molecule type" value="Genomic_DNA"/>
</dbReference>
<reference evidence="2 3" key="1">
    <citation type="journal article" date="2021" name="Elife">
        <title>Chloroplast acquisition without the gene transfer in kleptoplastic sea slugs, Plakobranchus ocellatus.</title>
        <authorList>
            <person name="Maeda T."/>
            <person name="Takahashi S."/>
            <person name="Yoshida T."/>
            <person name="Shimamura S."/>
            <person name="Takaki Y."/>
            <person name="Nagai Y."/>
            <person name="Toyoda A."/>
            <person name="Suzuki Y."/>
            <person name="Arimoto A."/>
            <person name="Ishii H."/>
            <person name="Satoh N."/>
            <person name="Nishiyama T."/>
            <person name="Hasebe M."/>
            <person name="Maruyama T."/>
            <person name="Minagawa J."/>
            <person name="Obokata J."/>
            <person name="Shigenobu S."/>
        </authorList>
    </citation>
    <scope>NUCLEOTIDE SEQUENCE [LARGE SCALE GENOMIC DNA]</scope>
</reference>
<accession>A0AAV4GCN8</accession>
<dbReference type="InterPro" id="IPR000477">
    <property type="entry name" value="RT_dom"/>
</dbReference>
<evidence type="ECO:0000313" key="3">
    <source>
        <dbReference type="Proteomes" id="UP000762676"/>
    </source>
</evidence>
<proteinExistence type="predicted"/>
<dbReference type="SUPFAM" id="SSF56672">
    <property type="entry name" value="DNA/RNA polymerases"/>
    <property type="match status" value="1"/>
</dbReference>
<comment type="caution">
    <text evidence="2">The sequence shown here is derived from an EMBL/GenBank/DDBJ whole genome shotgun (WGS) entry which is preliminary data.</text>
</comment>
<dbReference type="CDD" id="cd01650">
    <property type="entry name" value="RT_nLTR_like"/>
    <property type="match status" value="1"/>
</dbReference>
<dbReference type="Pfam" id="PF00078">
    <property type="entry name" value="RVT_1"/>
    <property type="match status" value="1"/>
</dbReference>
<feature type="domain" description="Reverse transcriptase" evidence="1">
    <location>
        <begin position="173"/>
        <end position="389"/>
    </location>
</feature>
<sequence length="389" mass="44506">MRGAGVSSDHHMIMTTLKLKLKKYPATNAVRKRYNVQTPKQRYLLHKQKRQQVVETKESYSATRKLAVKFQQTNKPIKDKDGNTLSSTEEQLKRWTEHFTTVLNRPPPDIPPDIAPAEAELQINIEQPSKAEIKKAITALRNGKAAGPDEIPPEAIKADMETSVNLLYDLLGKIWIKEEMQAEWREGIVIKLPKKGDLSNCNNYRGIMLLSVPGNVFNRVILERLKEAVDTLLRDQQAGFRKNRSCADQIASLRIIVEQSLKWNSPLYINFIDYEKAFDSVDRETLCKLLKHYGIPKKIISIIKCNYQDMKCKVAHACQLSDSFEVKTGVRQGCLLSPFLFLLVIDWIMKTTTQGRNNGLQWTLTTQLDNLDFADDIALLSHNNRQMQD</sequence>
<dbReference type="Proteomes" id="UP000762676">
    <property type="component" value="Unassembled WGS sequence"/>
</dbReference>